<evidence type="ECO:0000259" key="10">
    <source>
        <dbReference type="Pfam" id="PF00849"/>
    </source>
</evidence>
<keyword evidence="2 11" id="KW-0413">Isomerase</keyword>
<dbReference type="RefSeq" id="WP_006013457.1">
    <property type="nucleotide sequence ID" value="NZ_BAEQ01000050.1"/>
</dbReference>
<dbReference type="EMBL" id="BAEQ01000050">
    <property type="protein sequence ID" value="GAC29908.1"/>
    <property type="molecule type" value="Genomic_DNA"/>
</dbReference>
<dbReference type="SUPFAM" id="SSF55120">
    <property type="entry name" value="Pseudouridine synthase"/>
    <property type="match status" value="1"/>
</dbReference>
<evidence type="ECO:0000256" key="7">
    <source>
        <dbReference type="ARBA" id="ARBA00041803"/>
    </source>
</evidence>
<accession>K6ZM03</accession>
<comment type="caution">
    <text evidence="11">The sequence shown here is derived from an EMBL/GenBank/DDBJ whole genome shotgun (WGS) entry which is preliminary data.</text>
</comment>
<dbReference type="GO" id="GO:0160149">
    <property type="term" value="F:tRNA pseudouridine(65) synthase activity"/>
    <property type="evidence" value="ECO:0007669"/>
    <property type="project" value="UniProtKB-EC"/>
</dbReference>
<dbReference type="Pfam" id="PF00849">
    <property type="entry name" value="PseudoU_synth_2"/>
    <property type="match status" value="1"/>
</dbReference>
<evidence type="ECO:0000313" key="11">
    <source>
        <dbReference type="EMBL" id="GAC29908.1"/>
    </source>
</evidence>
<evidence type="ECO:0000256" key="4">
    <source>
        <dbReference type="ARBA" id="ARBA00037670"/>
    </source>
</evidence>
<dbReference type="Gene3D" id="3.30.2350.10">
    <property type="entry name" value="Pseudouridine synthase"/>
    <property type="match status" value="1"/>
</dbReference>
<comment type="function">
    <text evidence="4">Responsible for synthesis of pseudouridine from uracil-65 in transfer RNAs.</text>
</comment>
<dbReference type="PANTHER" id="PTHR21600">
    <property type="entry name" value="MITOCHONDRIAL RNA PSEUDOURIDINE SYNTHASE"/>
    <property type="match status" value="1"/>
</dbReference>
<dbReference type="InterPro" id="IPR050188">
    <property type="entry name" value="RluA_PseudoU_synthase"/>
</dbReference>
<comment type="catalytic activity">
    <reaction evidence="3">
        <text>uridine(65) in tRNA = pseudouridine(65) in tRNA</text>
        <dbReference type="Rhea" id="RHEA:42536"/>
        <dbReference type="Rhea" id="RHEA-COMP:10103"/>
        <dbReference type="Rhea" id="RHEA-COMP:10104"/>
        <dbReference type="ChEBI" id="CHEBI:65314"/>
        <dbReference type="ChEBI" id="CHEBI:65315"/>
        <dbReference type="EC" id="5.4.99.26"/>
    </reaction>
</comment>
<evidence type="ECO:0000256" key="2">
    <source>
        <dbReference type="ARBA" id="ARBA00023235"/>
    </source>
</evidence>
<protein>
    <recommendedName>
        <fullName evidence="6">tRNA pseudouridine synthase C</fullName>
        <ecNumber evidence="5">5.4.99.26</ecNumber>
    </recommendedName>
    <alternativeName>
        <fullName evidence="8">tRNA pseudouridine(65) synthase</fullName>
    </alternativeName>
    <alternativeName>
        <fullName evidence="9">tRNA pseudouridylate synthase C</fullName>
    </alternativeName>
    <alternativeName>
        <fullName evidence="7">tRNA-uridine isomerase C</fullName>
    </alternativeName>
</protein>
<evidence type="ECO:0000256" key="1">
    <source>
        <dbReference type="ARBA" id="ARBA00022694"/>
    </source>
</evidence>
<gene>
    <name evidence="11" type="primary">truC</name>
    <name evidence="11" type="ORF">GPAL_3057</name>
</gene>
<evidence type="ECO:0000256" key="6">
    <source>
        <dbReference type="ARBA" id="ARBA00040675"/>
    </source>
</evidence>
<name>K6ZM03_9ALTE</name>
<keyword evidence="1" id="KW-0819">tRNA processing</keyword>
<evidence type="ECO:0000256" key="8">
    <source>
        <dbReference type="ARBA" id="ARBA00041975"/>
    </source>
</evidence>
<dbReference type="InterPro" id="IPR020103">
    <property type="entry name" value="PsdUridine_synth_cat_dom_sf"/>
</dbReference>
<dbReference type="EC" id="5.4.99.26" evidence="5"/>
<evidence type="ECO:0000313" key="12">
    <source>
        <dbReference type="Proteomes" id="UP000006251"/>
    </source>
</evidence>
<dbReference type="NCBIfam" id="NF008321">
    <property type="entry name" value="PRK11112.1"/>
    <property type="match status" value="1"/>
</dbReference>
<dbReference type="OrthoDB" id="9785808at2"/>
<sequence length="238" mass="27024">MLSILHIDEYLVVVHKPANMLVHKSMIDRHETEFLMKILRDQIGQYVYPVHRLDKPTSGVILFALSPDVARLLAQQFELHTIQKEYIAVLRGFAPDKISIDYALKEQLDPIADKKAKQDKAPQEAQTDMLKLAELSLPIAVGRYPGARFSLVTLFPKTGRKHQLRRHMGHISHPIIGDTNHGDGKQNQFARDHLNFSKLALCATKLSFTHPSTQQPMICETTLEDDFQALVDLFDPLS</sequence>
<dbReference type="STRING" id="1121922.GCA_000428905_00529"/>
<keyword evidence="12" id="KW-1185">Reference proteome</keyword>
<evidence type="ECO:0000256" key="9">
    <source>
        <dbReference type="ARBA" id="ARBA00043049"/>
    </source>
</evidence>
<dbReference type="GO" id="GO:0003723">
    <property type="term" value="F:RNA binding"/>
    <property type="evidence" value="ECO:0007669"/>
    <property type="project" value="InterPro"/>
</dbReference>
<dbReference type="Proteomes" id="UP000006251">
    <property type="component" value="Unassembled WGS sequence"/>
</dbReference>
<organism evidence="11 12">
    <name type="scientific">Brumicola pallidula DSM 14239 = ACAM 615</name>
    <dbReference type="NCBI Taxonomy" id="1121922"/>
    <lineage>
        <taxon>Bacteria</taxon>
        <taxon>Pseudomonadati</taxon>
        <taxon>Pseudomonadota</taxon>
        <taxon>Gammaproteobacteria</taxon>
        <taxon>Alteromonadales</taxon>
        <taxon>Alteromonadaceae</taxon>
        <taxon>Brumicola</taxon>
    </lineage>
</organism>
<dbReference type="AlphaFoldDB" id="K6ZM03"/>
<feature type="domain" description="Pseudouridine synthase RsuA/RluA-like" evidence="10">
    <location>
        <begin position="10"/>
        <end position="168"/>
    </location>
</feature>
<dbReference type="GO" id="GO:0000455">
    <property type="term" value="P:enzyme-directed rRNA pseudouridine synthesis"/>
    <property type="evidence" value="ECO:0007669"/>
    <property type="project" value="TreeGrafter"/>
</dbReference>
<evidence type="ECO:0000256" key="5">
    <source>
        <dbReference type="ARBA" id="ARBA00038943"/>
    </source>
</evidence>
<reference evidence="12" key="1">
    <citation type="journal article" date="2014" name="Environ. Microbiol.">
        <title>Comparative genomics of the marine bacterial genus Glaciecola reveals the high degree of genomic diversity and genomic characteristic for cold adaptation.</title>
        <authorList>
            <person name="Qin Q.L."/>
            <person name="Xie B.B."/>
            <person name="Yu Y."/>
            <person name="Shu Y.L."/>
            <person name="Rong J.C."/>
            <person name="Zhang Y.J."/>
            <person name="Zhao D.L."/>
            <person name="Chen X.L."/>
            <person name="Zhang X.Y."/>
            <person name="Chen B."/>
            <person name="Zhou B.C."/>
            <person name="Zhang Y.Z."/>
        </authorList>
    </citation>
    <scope>NUCLEOTIDE SEQUENCE [LARGE SCALE GENOMIC DNA]</scope>
    <source>
        <strain evidence="12">ACAM 615</strain>
    </source>
</reference>
<dbReference type="GO" id="GO:0008033">
    <property type="term" value="P:tRNA processing"/>
    <property type="evidence" value="ECO:0007669"/>
    <property type="project" value="UniProtKB-KW"/>
</dbReference>
<dbReference type="PROSITE" id="PS01129">
    <property type="entry name" value="PSI_RLU"/>
    <property type="match status" value="1"/>
</dbReference>
<proteinExistence type="predicted"/>
<dbReference type="InterPro" id="IPR006145">
    <property type="entry name" value="PsdUridine_synth_RsuA/RluA"/>
</dbReference>
<dbReference type="InterPro" id="IPR006224">
    <property type="entry name" value="PsdUridine_synth_RluA-like_CS"/>
</dbReference>
<evidence type="ECO:0000256" key="3">
    <source>
        <dbReference type="ARBA" id="ARBA00036607"/>
    </source>
</evidence>
<dbReference type="PANTHER" id="PTHR21600:SF56">
    <property type="entry name" value="TRNA PSEUDOURIDINE SYNTHASE C"/>
    <property type="match status" value="1"/>
</dbReference>